<evidence type="ECO:0000256" key="15">
    <source>
        <dbReference type="SAM" id="SignalP"/>
    </source>
</evidence>
<protein>
    <recommendedName>
        <fullName evidence="13">Zinc carboxypeptidase</fullName>
        <ecNumber evidence="12">3.4.17.18</ecNumber>
    </recommendedName>
</protein>
<dbReference type="Proteomes" id="UP001149140">
    <property type="component" value="Unassembled WGS sequence"/>
</dbReference>
<name>A0A9X3MXQ5_9ACTN</name>
<keyword evidence="4" id="KW-0645">Protease</keyword>
<dbReference type="FunFam" id="3.40.630.10:FF:000084">
    <property type="entry name" value="Carboxypeptidase B2"/>
    <property type="match status" value="1"/>
</dbReference>
<evidence type="ECO:0000256" key="3">
    <source>
        <dbReference type="ARBA" id="ARBA00022645"/>
    </source>
</evidence>
<keyword evidence="6 15" id="KW-0732">Signal</keyword>
<keyword evidence="8" id="KW-0862">Zinc</keyword>
<keyword evidence="9" id="KW-0482">Metalloprotease</keyword>
<evidence type="ECO:0000256" key="8">
    <source>
        <dbReference type="ARBA" id="ARBA00022833"/>
    </source>
</evidence>
<comment type="caution">
    <text evidence="17">The sequence shown here is derived from an EMBL/GenBank/DDBJ whole genome shotgun (WGS) entry which is preliminary data.</text>
</comment>
<evidence type="ECO:0000256" key="11">
    <source>
        <dbReference type="ARBA" id="ARBA00055464"/>
    </source>
</evidence>
<evidence type="ECO:0000256" key="1">
    <source>
        <dbReference type="ARBA" id="ARBA00001947"/>
    </source>
</evidence>
<reference evidence="17" key="1">
    <citation type="submission" date="2022-10" db="EMBL/GenBank/DDBJ databases">
        <title>The WGS of Solirubrobacter ginsenosidimutans DSM 21036.</title>
        <authorList>
            <person name="Jiang Z."/>
        </authorList>
    </citation>
    <scope>NUCLEOTIDE SEQUENCE</scope>
    <source>
        <strain evidence="17">DSM 21036</strain>
    </source>
</reference>
<dbReference type="SUPFAM" id="SSF53187">
    <property type="entry name" value="Zn-dependent exopeptidases"/>
    <property type="match status" value="1"/>
</dbReference>
<dbReference type="PROSITE" id="PS52035">
    <property type="entry name" value="PEPTIDASE_M14"/>
    <property type="match status" value="1"/>
</dbReference>
<feature type="active site" description="Proton donor/acceptor" evidence="14">
    <location>
        <position position="683"/>
    </location>
</feature>
<evidence type="ECO:0000256" key="2">
    <source>
        <dbReference type="ARBA" id="ARBA00005988"/>
    </source>
</evidence>
<dbReference type="SMART" id="SM00631">
    <property type="entry name" value="Zn_pept"/>
    <property type="match status" value="1"/>
</dbReference>
<dbReference type="PANTHER" id="PTHR11705">
    <property type="entry name" value="PROTEASE FAMILY M14 CARBOXYPEPTIDASE A,B"/>
    <property type="match status" value="1"/>
</dbReference>
<evidence type="ECO:0000313" key="17">
    <source>
        <dbReference type="EMBL" id="MDA0163250.1"/>
    </source>
</evidence>
<evidence type="ECO:0000256" key="12">
    <source>
        <dbReference type="ARBA" id="ARBA00066554"/>
    </source>
</evidence>
<dbReference type="Pfam" id="PF13290">
    <property type="entry name" value="CHB_HEX_C_1"/>
    <property type="match status" value="1"/>
</dbReference>
<dbReference type="GO" id="GO:0004181">
    <property type="term" value="F:metallocarboxypeptidase activity"/>
    <property type="evidence" value="ECO:0007669"/>
    <property type="project" value="InterPro"/>
</dbReference>
<evidence type="ECO:0000256" key="7">
    <source>
        <dbReference type="ARBA" id="ARBA00022801"/>
    </source>
</evidence>
<dbReference type="EMBL" id="JAPDOD010000023">
    <property type="protein sequence ID" value="MDA0163250.1"/>
    <property type="molecule type" value="Genomic_DNA"/>
</dbReference>
<proteinExistence type="inferred from homology"/>
<dbReference type="AlphaFoldDB" id="A0A9X3MXQ5"/>
<organism evidence="17 18">
    <name type="scientific">Solirubrobacter ginsenosidimutans</name>
    <dbReference type="NCBI Taxonomy" id="490573"/>
    <lineage>
        <taxon>Bacteria</taxon>
        <taxon>Bacillati</taxon>
        <taxon>Actinomycetota</taxon>
        <taxon>Thermoleophilia</taxon>
        <taxon>Solirubrobacterales</taxon>
        <taxon>Solirubrobacteraceae</taxon>
        <taxon>Solirubrobacter</taxon>
    </lineage>
</organism>
<accession>A0A9X3MXQ5</accession>
<keyword evidence="5" id="KW-0479">Metal-binding</keyword>
<evidence type="ECO:0000256" key="6">
    <source>
        <dbReference type="ARBA" id="ARBA00022729"/>
    </source>
</evidence>
<dbReference type="Gene3D" id="3.40.630.10">
    <property type="entry name" value="Zn peptidases"/>
    <property type="match status" value="1"/>
</dbReference>
<keyword evidence="3 17" id="KW-0121">Carboxypeptidase</keyword>
<dbReference type="RefSeq" id="WP_270042493.1">
    <property type="nucleotide sequence ID" value="NZ_JAPDOD010000023.1"/>
</dbReference>
<dbReference type="PANTHER" id="PTHR11705:SF143">
    <property type="entry name" value="SLL0236 PROTEIN"/>
    <property type="match status" value="1"/>
</dbReference>
<comment type="similarity">
    <text evidence="2 14">Belongs to the peptidase M14 family.</text>
</comment>
<dbReference type="GO" id="GO:0005615">
    <property type="term" value="C:extracellular space"/>
    <property type="evidence" value="ECO:0007669"/>
    <property type="project" value="TreeGrafter"/>
</dbReference>
<dbReference type="EC" id="3.4.17.18" evidence="12"/>
<dbReference type="Pfam" id="PF17957">
    <property type="entry name" value="Big_7"/>
    <property type="match status" value="1"/>
</dbReference>
<feature type="signal peptide" evidence="15">
    <location>
        <begin position="1"/>
        <end position="20"/>
    </location>
</feature>
<keyword evidence="18" id="KW-1185">Reference proteome</keyword>
<evidence type="ECO:0000256" key="10">
    <source>
        <dbReference type="ARBA" id="ARBA00050859"/>
    </source>
</evidence>
<evidence type="ECO:0000313" key="18">
    <source>
        <dbReference type="Proteomes" id="UP001149140"/>
    </source>
</evidence>
<dbReference type="InterPro" id="IPR000834">
    <property type="entry name" value="Peptidase_M14"/>
</dbReference>
<dbReference type="GO" id="GO:0006508">
    <property type="term" value="P:proteolysis"/>
    <property type="evidence" value="ECO:0007669"/>
    <property type="project" value="UniProtKB-KW"/>
</dbReference>
<evidence type="ECO:0000256" key="13">
    <source>
        <dbReference type="ARBA" id="ARBA00074273"/>
    </source>
</evidence>
<feature type="chain" id="PRO_5040728897" description="Zinc carboxypeptidase" evidence="15">
    <location>
        <begin position="21"/>
        <end position="1079"/>
    </location>
</feature>
<comment type="function">
    <text evidence="11">Carboxypeptidase that possesses the specificities of both mammalian Cpase A and B. Thus shows broad substrate specificity, being able to cleave Cbz-Gly-Leu, Cbz-Gly-Val, Cbz-Gly-Phe, Cbz-Gly-Lys and Bz-Gly-Arg in vitro.</text>
</comment>
<evidence type="ECO:0000256" key="9">
    <source>
        <dbReference type="ARBA" id="ARBA00023049"/>
    </source>
</evidence>
<keyword evidence="7" id="KW-0378">Hydrolase</keyword>
<evidence type="ECO:0000256" key="5">
    <source>
        <dbReference type="ARBA" id="ARBA00022723"/>
    </source>
</evidence>
<gene>
    <name evidence="17" type="ORF">OM076_23450</name>
</gene>
<comment type="catalytic activity">
    <reaction evidence="10">
        <text>Releases a C-terminal residue, which may be hydrophobic or positively charged.</text>
        <dbReference type="EC" id="3.4.17.18"/>
    </reaction>
</comment>
<feature type="domain" description="Peptidase M14" evidence="16">
    <location>
        <begin position="396"/>
        <end position="706"/>
    </location>
</feature>
<sequence length="1079" mass="112726">MTALLGLALASPLGASQAFAQLPDDAGRRLVMVTADTRDEIDQLQSKYDVGYVGEPTEAAVYLNDAEEGVLRAEGYTIGETIADRNTWLARKAEIAATDEAERKAREYAVEGAPAAGKAKGAVAPPGETVIMRAYTFTNYAGKFLYVEAHNKATTPTTGPVLTMAYAGPDGVFRTGVNINNSAITPDGNDSASTGNKLVDAGQYMYHRILLPLRGDDANLKASDITVRVAASTGSVDTSSVKEWAGAELPTRAGGFLKDFITKYMDPTEAYGRLDALAAEFPDIAEIVPLPEKSPGYQRPAMAMMAGTTASGSNPATANQPLAVQLFSKAMGHLGGNLISAEFKHPGSPSSALGVTVTGNDIVVNLATDAAGAPSSTAAQVVAAINGSEAASALVTAYTYAGNAGAGIVPVRAKVQLSDFLAAPPSVQRGPFPMRVMRIGKHRDGTKTGVFIYCEQHAREWVTPITCVETAERLVRNYAIDPTTKAYVDNLDIFILPSVNPDGSHYSFYDSSVQRKNLVDYCPVNAASGAIGGRNNWGVDLNRNNSVGSLFDGYSGASTNCTNETYSGPFEQSEPEIRNEHWLVDTFPKIKFAINIHTHGGYFMWAPGSYVQQGRVTLPAPNIGIENYFFDVADEILSHIRSSRGTVILPQRTGPIADVLYSAAGNSADDQWYRKGIVAYSFEAGAQRISVNQTTGAVTRTNVGFQPCFGGPGTNGGQGSTCGTVTTPNPLLVNEGHDSAMEFAEGNYGLLQGAYEFSQDATPPVTTLDSGNVTVSNQPIAYRFTWPGESAVIRYTTDGSTPNADSPQYQNQGARRPGEVLTVGSTGKTTVKWFGTDMKGNVEAVRSQTFLIEQTPPSVTIANPVDGAVYTQGRPVPVSFACADEAGGSGVADCVGSTANGATLPTDTPGTFTFTVTSHDVAGNVTTATRSYTVIPAVNTSGNTSGTVPATLSLTLGAAASFGPFTPGLAHDYTAGTTATLISTAGDALLSVADPSAVATGHLVNGSFSLPQLLQARVGSAAFAPVGGSAAPTPLLALSNPVSNGVQTVDFKQSIGATDALRTGPYSKTLTFTLSTTAP</sequence>
<comment type="cofactor">
    <cofactor evidence="1">
        <name>Zn(2+)</name>
        <dbReference type="ChEBI" id="CHEBI:29105"/>
    </cofactor>
</comment>
<dbReference type="GO" id="GO:0008270">
    <property type="term" value="F:zinc ion binding"/>
    <property type="evidence" value="ECO:0007669"/>
    <property type="project" value="InterPro"/>
</dbReference>
<dbReference type="Pfam" id="PF00246">
    <property type="entry name" value="Peptidase_M14"/>
    <property type="match status" value="1"/>
</dbReference>
<evidence type="ECO:0000256" key="14">
    <source>
        <dbReference type="PROSITE-ProRule" id="PRU01379"/>
    </source>
</evidence>
<evidence type="ECO:0000259" key="16">
    <source>
        <dbReference type="PROSITE" id="PS52035"/>
    </source>
</evidence>
<evidence type="ECO:0000256" key="4">
    <source>
        <dbReference type="ARBA" id="ARBA00022670"/>
    </source>
</evidence>
<dbReference type="InterPro" id="IPR059177">
    <property type="entry name" value="GH29D-like_dom"/>
</dbReference>